<evidence type="ECO:0000256" key="1">
    <source>
        <dbReference type="ARBA" id="ARBA00022614"/>
    </source>
</evidence>
<dbReference type="PANTHER" id="PTHR16083">
    <property type="entry name" value="LEUCINE RICH REPEAT CONTAINING PROTEIN"/>
    <property type="match status" value="1"/>
</dbReference>
<dbReference type="AlphaFoldDB" id="A0A5B6YS99"/>
<reference evidence="4" key="1">
    <citation type="submission" date="2019-08" db="EMBL/GenBank/DDBJ databases">
        <title>Reference gene set and small RNA set construction with multiple tissues from Davidia involucrata Baill.</title>
        <authorList>
            <person name="Yang H."/>
            <person name="Zhou C."/>
            <person name="Li G."/>
            <person name="Wang J."/>
            <person name="Gao P."/>
            <person name="Wang M."/>
            <person name="Wang R."/>
            <person name="Zhao Y."/>
        </authorList>
    </citation>
    <scope>NUCLEOTIDE SEQUENCE</scope>
    <source>
        <tissue evidence="4">Mixed with DoveR01_LX</tissue>
    </source>
</reference>
<dbReference type="GO" id="GO:0051707">
    <property type="term" value="P:response to other organism"/>
    <property type="evidence" value="ECO:0007669"/>
    <property type="project" value="UniProtKB-ARBA"/>
</dbReference>
<organism evidence="4">
    <name type="scientific">Davidia involucrata</name>
    <name type="common">Dove tree</name>
    <dbReference type="NCBI Taxonomy" id="16924"/>
    <lineage>
        <taxon>Eukaryota</taxon>
        <taxon>Viridiplantae</taxon>
        <taxon>Streptophyta</taxon>
        <taxon>Embryophyta</taxon>
        <taxon>Tracheophyta</taxon>
        <taxon>Spermatophyta</taxon>
        <taxon>Magnoliopsida</taxon>
        <taxon>eudicotyledons</taxon>
        <taxon>Gunneridae</taxon>
        <taxon>Pentapetalae</taxon>
        <taxon>asterids</taxon>
        <taxon>Cornales</taxon>
        <taxon>Nyssaceae</taxon>
        <taxon>Davidia</taxon>
    </lineage>
</organism>
<gene>
    <name evidence="4" type="ORF">Din_003966</name>
</gene>
<keyword evidence="2" id="KW-0677">Repeat</keyword>
<evidence type="ECO:0000313" key="4">
    <source>
        <dbReference type="EMBL" id="MPA34525.1"/>
    </source>
</evidence>
<dbReference type="InterPro" id="IPR001611">
    <property type="entry name" value="Leu-rich_rpt"/>
</dbReference>
<dbReference type="Pfam" id="PF00560">
    <property type="entry name" value="LRR_1"/>
    <property type="match status" value="3"/>
</dbReference>
<dbReference type="InterPro" id="IPR032675">
    <property type="entry name" value="LRR_dom_sf"/>
</dbReference>
<dbReference type="SUPFAM" id="SSF52058">
    <property type="entry name" value="L domain-like"/>
    <property type="match status" value="1"/>
</dbReference>
<proteinExistence type="predicted"/>
<dbReference type="Pfam" id="PF23598">
    <property type="entry name" value="LRR_14"/>
    <property type="match status" value="1"/>
</dbReference>
<dbReference type="Gene3D" id="3.80.10.10">
    <property type="entry name" value="Ribonuclease Inhibitor"/>
    <property type="match status" value="2"/>
</dbReference>
<dbReference type="InterPro" id="IPR055414">
    <property type="entry name" value="LRR_R13L4/SHOC2-like"/>
</dbReference>
<dbReference type="InterPro" id="IPR003591">
    <property type="entry name" value="Leu-rich_rpt_typical-subtyp"/>
</dbReference>
<evidence type="ECO:0000259" key="3">
    <source>
        <dbReference type="Pfam" id="PF23598"/>
    </source>
</evidence>
<feature type="domain" description="Disease resistance R13L4/SHOC-2-like LRR" evidence="3">
    <location>
        <begin position="77"/>
        <end position="173"/>
    </location>
</feature>
<name>A0A5B6YS99_DAVIN</name>
<dbReference type="GO" id="GO:0006952">
    <property type="term" value="P:defense response"/>
    <property type="evidence" value="ECO:0007669"/>
    <property type="project" value="UniProtKB-ARBA"/>
</dbReference>
<accession>A0A5B6YS99</accession>
<dbReference type="PANTHER" id="PTHR16083:SF25">
    <property type="entry name" value="C-JID DOMAIN-CONTAINING PROTEIN"/>
    <property type="match status" value="1"/>
</dbReference>
<dbReference type="SMART" id="SM00369">
    <property type="entry name" value="LRR_TYP"/>
    <property type="match status" value="4"/>
</dbReference>
<evidence type="ECO:0000256" key="2">
    <source>
        <dbReference type="ARBA" id="ARBA00022737"/>
    </source>
</evidence>
<keyword evidence="1" id="KW-0433">Leucine-rich repeat</keyword>
<sequence length="307" mass="33763">MKQLLELNLNKTGIKYLPSSIEHASNLFEIDLWYCKILRTLPSGICKLKHIKTLSLSGCSRLDKLADNLGEMECLKMFCARDTALKELPSSIEHLTSLDSIDMSNCKSLTSLPETICHLKYLKTLTLSGCSKLDNLPENLGDMECLEELHVDGTAITEPPSSIGHLKNLKILSFRGCKEIAHWYDCICWNSKGLMLPSLSGLGLLKELDLSGCNMFDGALPNDIGNLPSLEELILSGNNFVKLPESINGLSRLEVLVLEGCKNLEALPKLPSNIAQLHADECQSLKSVGDLSTKDKLVSVSFTNCLN</sequence>
<dbReference type="EMBL" id="GHES01003966">
    <property type="protein sequence ID" value="MPA34525.1"/>
    <property type="molecule type" value="Transcribed_RNA"/>
</dbReference>
<protein>
    <submittedName>
        <fullName evidence="4">Putative TMV resistance protein N-like isoform X3</fullName>
    </submittedName>
</protein>